<dbReference type="EMBL" id="JABEXW010000492">
    <property type="protein sequence ID" value="KAF4963148.1"/>
    <property type="molecule type" value="Genomic_DNA"/>
</dbReference>
<keyword evidence="2" id="KW-1185">Reference proteome</keyword>
<proteinExistence type="predicted"/>
<dbReference type="GO" id="GO:0005634">
    <property type="term" value="C:nucleus"/>
    <property type="evidence" value="ECO:0007669"/>
    <property type="project" value="UniProtKB-SubCell"/>
</dbReference>
<gene>
    <name evidence="1" type="ORF">FSARC_8813</name>
</gene>
<dbReference type="AlphaFoldDB" id="A0A8H4TS70"/>
<comment type="caution">
    <text evidence="1">The sequence shown here is derived from an EMBL/GenBank/DDBJ whole genome shotgun (WGS) entry which is preliminary data.</text>
</comment>
<evidence type="ECO:0000313" key="2">
    <source>
        <dbReference type="Proteomes" id="UP000622797"/>
    </source>
</evidence>
<sequence>MSPRSQHPEEVANKVLQRARLTKVRQVHHYSQSLGHSPIIIPSILNPHNRCFAHIIPQIARCLQIRLALALLKIQCGWEELSFRDIKAKAEKIQQERERPCDRLDSDPLSLRATPHSVEFLSSSPLFTSLHLDATSVGSVSPSRQKPMAICKTLLLQPSFSDCATKTNSLRSTQLSYIEPHKLGSLLGKNTTYRTPFMRTQTLDSGWDSNNSCRINIGEAEEGGVCALPCLHDGPSIPTVPNIGRMAQLSAMSDDIEGQSLTFSTEVEVDEIHLSPNTPLRELDLFDFVNLTPSSV</sequence>
<protein>
    <submittedName>
        <fullName evidence="1">Uncharacterized protein</fullName>
    </submittedName>
</protein>
<dbReference type="GO" id="GO:0005737">
    <property type="term" value="C:cytoplasm"/>
    <property type="evidence" value="ECO:0007669"/>
    <property type="project" value="UniProtKB-SubCell"/>
</dbReference>
<evidence type="ECO:0000313" key="1">
    <source>
        <dbReference type="EMBL" id="KAF4963148.1"/>
    </source>
</evidence>
<dbReference type="Proteomes" id="UP000622797">
    <property type="component" value="Unassembled WGS sequence"/>
</dbReference>
<organism evidence="1 2">
    <name type="scientific">Fusarium sarcochroum</name>
    <dbReference type="NCBI Taxonomy" id="1208366"/>
    <lineage>
        <taxon>Eukaryota</taxon>
        <taxon>Fungi</taxon>
        <taxon>Dikarya</taxon>
        <taxon>Ascomycota</taxon>
        <taxon>Pezizomycotina</taxon>
        <taxon>Sordariomycetes</taxon>
        <taxon>Hypocreomycetidae</taxon>
        <taxon>Hypocreales</taxon>
        <taxon>Nectriaceae</taxon>
        <taxon>Fusarium</taxon>
        <taxon>Fusarium lateritium species complex</taxon>
    </lineage>
</organism>
<reference evidence="1" key="1">
    <citation type="journal article" date="2020" name="BMC Genomics">
        <title>Correction to: Identification and distribution of gene clusters required for synthesis of sphingolipid metabolism inhibitors in diverse species of the filamentous fungus Fusarium.</title>
        <authorList>
            <person name="Kim H.S."/>
            <person name="Lohmar J.M."/>
            <person name="Busman M."/>
            <person name="Brown D.W."/>
            <person name="Naumann T.A."/>
            <person name="Divon H.H."/>
            <person name="Lysoe E."/>
            <person name="Uhlig S."/>
            <person name="Proctor R.H."/>
        </authorList>
    </citation>
    <scope>NUCLEOTIDE SEQUENCE</scope>
    <source>
        <strain evidence="1">NRRL 20472</strain>
    </source>
</reference>
<name>A0A8H4TS70_9HYPO</name>
<accession>A0A8H4TS70</accession>
<reference evidence="1" key="2">
    <citation type="submission" date="2020-05" db="EMBL/GenBank/DDBJ databases">
        <authorList>
            <person name="Kim H.-S."/>
            <person name="Proctor R.H."/>
            <person name="Brown D.W."/>
        </authorList>
    </citation>
    <scope>NUCLEOTIDE SEQUENCE</scope>
    <source>
        <strain evidence="1">NRRL 20472</strain>
    </source>
</reference>